<dbReference type="GO" id="GO:0005507">
    <property type="term" value="F:copper ion binding"/>
    <property type="evidence" value="ECO:0007669"/>
    <property type="project" value="InterPro"/>
</dbReference>
<gene>
    <name evidence="11" type="ORF">BKA67DRAFT_514915</name>
</gene>
<feature type="domain" description="Plastocyanin-like" evidence="10">
    <location>
        <begin position="29"/>
        <end position="144"/>
    </location>
</feature>
<evidence type="ECO:0000256" key="2">
    <source>
        <dbReference type="ARBA" id="ARBA00022723"/>
    </source>
</evidence>
<dbReference type="AlphaFoldDB" id="A0A9P8UPF9"/>
<evidence type="ECO:0000259" key="9">
    <source>
        <dbReference type="Pfam" id="PF07731"/>
    </source>
</evidence>
<comment type="caution">
    <text evidence="11">The sequence shown here is derived from an EMBL/GenBank/DDBJ whole genome shotgun (WGS) entry which is preliminary data.</text>
</comment>
<sequence>MWRGRFISTAVLAQAIGTWAATVTYDWEVTWVHAAPDGFSRPIIGINGHWPCPRIEANVGDTVVVNLKNNLGNETTGLHFHGIDQINSNFYDGASMVNSCPVIPGSSTSYTFLANAPGTYWYHSHNMGQYPDGLRGALIIRDPQDPYAGDYDEEVILEVSDWYHNQTISMVQAMLSPNNTQWRPPIPDSMIVNEGGNPNIAFDVGKTYRVRLINYAALTAFMLQFSKHTMQVIMTDGSYVQQQATDQIRIAPAQRYDVLITASGGNKGRNFPYLFSMDLNRDFTESAVWDFNTTGYLITDADLPYTGEVIVDSWQPFFEGYFSPLDNQAAFGPVTKTWQLDFGLCLDTSGIPRMCFNNQTYITQKTPTLYTAATVGDDNTEPDVYGAVLPFIVEYGDVVDLIVNNLDPAIHPFHLHGHQFQIVDHPLSGAGVFSGGQGKKYPPRRDVIAINGDSHARLRFVANNPGIFLFHCHIEWHVEMGLTATLIEAPEKLRDYPIPQDMIDSCQEQGIPTEGNAAGNIDDPLDFSGFNIVPSSQYYGALWPYPGGPNSRRVKRNPMRSTKRNTNGRGRITW</sequence>
<dbReference type="EMBL" id="JAGPXC010000003">
    <property type="protein sequence ID" value="KAH6655654.1"/>
    <property type="molecule type" value="Genomic_DNA"/>
</dbReference>
<dbReference type="GeneID" id="70126572"/>
<evidence type="ECO:0000256" key="5">
    <source>
        <dbReference type="ARBA" id="ARBA00023008"/>
    </source>
</evidence>
<proteinExistence type="inferred from homology"/>
<feature type="compositionally biased region" description="Basic residues" evidence="6">
    <location>
        <begin position="552"/>
        <end position="563"/>
    </location>
</feature>
<feature type="region of interest" description="Disordered" evidence="6">
    <location>
        <begin position="550"/>
        <end position="574"/>
    </location>
</feature>
<dbReference type="Gene3D" id="2.60.40.420">
    <property type="entry name" value="Cupredoxins - blue copper proteins"/>
    <property type="match status" value="3"/>
</dbReference>
<keyword evidence="2" id="KW-0479">Metal-binding</keyword>
<dbReference type="Pfam" id="PF07731">
    <property type="entry name" value="Cu-oxidase_2"/>
    <property type="match status" value="1"/>
</dbReference>
<evidence type="ECO:0000313" key="11">
    <source>
        <dbReference type="EMBL" id="KAH6655654.1"/>
    </source>
</evidence>
<dbReference type="PANTHER" id="PTHR11709">
    <property type="entry name" value="MULTI-COPPER OXIDASE"/>
    <property type="match status" value="1"/>
</dbReference>
<feature type="domain" description="Plastocyanin-like" evidence="9">
    <location>
        <begin position="362"/>
        <end position="491"/>
    </location>
</feature>
<dbReference type="InterPro" id="IPR044130">
    <property type="entry name" value="CuRO_2_Fet3-like"/>
</dbReference>
<dbReference type="InterPro" id="IPR011706">
    <property type="entry name" value="Cu-oxidase_C"/>
</dbReference>
<name>A0A9P8UPF9_9PEZI</name>
<evidence type="ECO:0000259" key="10">
    <source>
        <dbReference type="Pfam" id="PF07732"/>
    </source>
</evidence>
<dbReference type="OrthoDB" id="2121828at2759"/>
<dbReference type="InterPro" id="IPR001117">
    <property type="entry name" value="Cu-oxidase_2nd"/>
</dbReference>
<dbReference type="CDD" id="cd13877">
    <property type="entry name" value="CuRO_2_Fet3p_like"/>
    <property type="match status" value="1"/>
</dbReference>
<reference evidence="11" key="1">
    <citation type="journal article" date="2021" name="Nat. Commun.">
        <title>Genetic determinants of endophytism in the Arabidopsis root mycobiome.</title>
        <authorList>
            <person name="Mesny F."/>
            <person name="Miyauchi S."/>
            <person name="Thiergart T."/>
            <person name="Pickel B."/>
            <person name="Atanasova L."/>
            <person name="Karlsson M."/>
            <person name="Huettel B."/>
            <person name="Barry K.W."/>
            <person name="Haridas S."/>
            <person name="Chen C."/>
            <person name="Bauer D."/>
            <person name="Andreopoulos W."/>
            <person name="Pangilinan J."/>
            <person name="LaButti K."/>
            <person name="Riley R."/>
            <person name="Lipzen A."/>
            <person name="Clum A."/>
            <person name="Drula E."/>
            <person name="Henrissat B."/>
            <person name="Kohler A."/>
            <person name="Grigoriev I.V."/>
            <person name="Martin F.M."/>
            <person name="Hacquard S."/>
        </authorList>
    </citation>
    <scope>NUCLEOTIDE SEQUENCE</scope>
    <source>
        <strain evidence="11">MPI-SDFR-AT-0073</strain>
    </source>
</reference>
<evidence type="ECO:0000256" key="4">
    <source>
        <dbReference type="ARBA" id="ARBA00023002"/>
    </source>
</evidence>
<dbReference type="Pfam" id="PF00394">
    <property type="entry name" value="Cu-oxidase"/>
    <property type="match status" value="1"/>
</dbReference>
<dbReference type="Proteomes" id="UP000758603">
    <property type="component" value="Unassembled WGS sequence"/>
</dbReference>
<dbReference type="GO" id="GO:0010106">
    <property type="term" value="P:cellular response to iron ion starvation"/>
    <property type="evidence" value="ECO:0007669"/>
    <property type="project" value="TreeGrafter"/>
</dbReference>
<accession>A0A9P8UPF9</accession>
<dbReference type="RefSeq" id="XP_045959919.1">
    <property type="nucleotide sequence ID" value="XM_046097680.1"/>
</dbReference>
<protein>
    <submittedName>
        <fullName evidence="11">Cupredoxin</fullName>
    </submittedName>
</protein>
<keyword evidence="5" id="KW-0186">Copper</keyword>
<evidence type="ECO:0000313" key="12">
    <source>
        <dbReference type="Proteomes" id="UP000758603"/>
    </source>
</evidence>
<evidence type="ECO:0000256" key="6">
    <source>
        <dbReference type="SAM" id="MobiDB-lite"/>
    </source>
</evidence>
<dbReference type="GO" id="GO:0033573">
    <property type="term" value="C:high-affinity iron permease complex"/>
    <property type="evidence" value="ECO:0007669"/>
    <property type="project" value="TreeGrafter"/>
</dbReference>
<feature type="domain" description="Plastocyanin-like" evidence="8">
    <location>
        <begin position="153"/>
        <end position="277"/>
    </location>
</feature>
<dbReference type="Pfam" id="PF07732">
    <property type="entry name" value="Cu-oxidase_3"/>
    <property type="match status" value="1"/>
</dbReference>
<feature type="signal peptide" evidence="7">
    <location>
        <begin position="1"/>
        <end position="20"/>
    </location>
</feature>
<dbReference type="GO" id="GO:0033215">
    <property type="term" value="P:reductive iron assimilation"/>
    <property type="evidence" value="ECO:0007669"/>
    <property type="project" value="TreeGrafter"/>
</dbReference>
<evidence type="ECO:0000256" key="3">
    <source>
        <dbReference type="ARBA" id="ARBA00022729"/>
    </source>
</evidence>
<comment type="similarity">
    <text evidence="1">Belongs to the multicopper oxidase family.</text>
</comment>
<evidence type="ECO:0000259" key="8">
    <source>
        <dbReference type="Pfam" id="PF00394"/>
    </source>
</evidence>
<dbReference type="GO" id="GO:0004322">
    <property type="term" value="F:ferroxidase activity"/>
    <property type="evidence" value="ECO:0007669"/>
    <property type="project" value="TreeGrafter"/>
</dbReference>
<keyword evidence="3 7" id="KW-0732">Signal</keyword>
<evidence type="ECO:0000256" key="7">
    <source>
        <dbReference type="SAM" id="SignalP"/>
    </source>
</evidence>
<keyword evidence="4" id="KW-0560">Oxidoreductase</keyword>
<evidence type="ECO:0000256" key="1">
    <source>
        <dbReference type="ARBA" id="ARBA00010609"/>
    </source>
</evidence>
<dbReference type="InterPro" id="IPR008972">
    <property type="entry name" value="Cupredoxin"/>
</dbReference>
<dbReference type="PROSITE" id="PS00080">
    <property type="entry name" value="MULTICOPPER_OXIDASE2"/>
    <property type="match status" value="1"/>
</dbReference>
<dbReference type="PROSITE" id="PS00079">
    <property type="entry name" value="MULTICOPPER_OXIDASE1"/>
    <property type="match status" value="2"/>
</dbReference>
<dbReference type="InterPro" id="IPR045087">
    <property type="entry name" value="Cu-oxidase_fam"/>
</dbReference>
<keyword evidence="12" id="KW-1185">Reference proteome</keyword>
<organism evidence="11 12">
    <name type="scientific">Truncatella angustata</name>
    <dbReference type="NCBI Taxonomy" id="152316"/>
    <lineage>
        <taxon>Eukaryota</taxon>
        <taxon>Fungi</taxon>
        <taxon>Dikarya</taxon>
        <taxon>Ascomycota</taxon>
        <taxon>Pezizomycotina</taxon>
        <taxon>Sordariomycetes</taxon>
        <taxon>Xylariomycetidae</taxon>
        <taxon>Amphisphaeriales</taxon>
        <taxon>Sporocadaceae</taxon>
        <taxon>Truncatella</taxon>
    </lineage>
</organism>
<dbReference type="InterPro" id="IPR033138">
    <property type="entry name" value="Cu_oxidase_CS"/>
</dbReference>
<dbReference type="InterPro" id="IPR011707">
    <property type="entry name" value="Cu-oxidase-like_N"/>
</dbReference>
<feature type="chain" id="PRO_5040154244" evidence="7">
    <location>
        <begin position="21"/>
        <end position="574"/>
    </location>
</feature>
<dbReference type="SUPFAM" id="SSF49503">
    <property type="entry name" value="Cupredoxins"/>
    <property type="match status" value="3"/>
</dbReference>
<dbReference type="PANTHER" id="PTHR11709:SF361">
    <property type="entry name" value="IRON TRANSPORT MULTICOPPER OXIDASE FET3"/>
    <property type="match status" value="1"/>
</dbReference>
<dbReference type="InterPro" id="IPR002355">
    <property type="entry name" value="Cu_oxidase_Cu_BS"/>
</dbReference>